<keyword evidence="4" id="KW-1185">Reference proteome</keyword>
<evidence type="ECO:0000313" key="3">
    <source>
        <dbReference type="EMBL" id="RJE23675.1"/>
    </source>
</evidence>
<evidence type="ECO:0000259" key="2">
    <source>
        <dbReference type="Pfam" id="PF09130"/>
    </source>
</evidence>
<dbReference type="SUPFAM" id="SSF48179">
    <property type="entry name" value="6-phosphogluconate dehydrogenase C-terminal domain-like"/>
    <property type="match status" value="1"/>
</dbReference>
<organism evidence="3 4">
    <name type="scientific">Aspergillus sclerotialis</name>
    <dbReference type="NCBI Taxonomy" id="2070753"/>
    <lineage>
        <taxon>Eukaryota</taxon>
        <taxon>Fungi</taxon>
        <taxon>Dikarya</taxon>
        <taxon>Ascomycota</taxon>
        <taxon>Pezizomycotina</taxon>
        <taxon>Eurotiomycetes</taxon>
        <taxon>Eurotiomycetidae</taxon>
        <taxon>Eurotiales</taxon>
        <taxon>Aspergillaceae</taxon>
        <taxon>Aspergillus</taxon>
        <taxon>Aspergillus subgen. Polypaecilum</taxon>
    </lineage>
</organism>
<protein>
    <recommendedName>
        <fullName evidence="2">Phosphogluconate dehydrogenase NAD-binding putative C-terminal domain-containing protein</fullName>
    </recommendedName>
</protein>
<proteinExistence type="predicted"/>
<feature type="region of interest" description="Disordered" evidence="1">
    <location>
        <begin position="320"/>
        <end position="339"/>
    </location>
</feature>
<dbReference type="Pfam" id="PF09130">
    <property type="entry name" value="DUF1932"/>
    <property type="match status" value="1"/>
</dbReference>
<dbReference type="InterPro" id="IPR015814">
    <property type="entry name" value="Pgluconate_DH_NAD-bd_C"/>
</dbReference>
<name>A0A3A3A0K6_9EURO</name>
<gene>
    <name evidence="3" type="ORF">PHISCL_03970</name>
</gene>
<dbReference type="OrthoDB" id="9988102at2759"/>
<dbReference type="AlphaFoldDB" id="A0A3A3A0K6"/>
<dbReference type="EMBL" id="MVGC01000109">
    <property type="protein sequence ID" value="RJE23675.1"/>
    <property type="molecule type" value="Genomic_DNA"/>
</dbReference>
<accession>A0A3A3A0K6</accession>
<dbReference type="Proteomes" id="UP000266188">
    <property type="component" value="Unassembled WGS sequence"/>
</dbReference>
<dbReference type="STRING" id="2070753.A0A3A3A0K6"/>
<sequence length="339" mass="36578">MRPVSVGIISIGDMGLAVAKLLKANRYRVLTVAKGRSEYTLNRIRSASIESLPSDQDLVVQSDYILSIVPPRDALATARRVVDACKHSDTATKRENIEDPDGLPSRRKPYYVDLNATSARLSSEVGSLFADNSSTASVLCHFLDGGIIGAPPFQNQDGNWKKPSMVISGSVDLPLSFRKLAEILNMKLVSPRIGAASTLKLSFAALTKGLTALSILSFSTVQRESLLPELLEHLEEYSPAIASIAGKGVIGMAPKAYRWVDEMRGIGETLDNEGCWDGLGEDIYGSFAEVYRKIAEETVLGEERVENRVRGTTIEDAADIIASGNTRKTSGGGEDSKEG</sequence>
<reference evidence="4" key="1">
    <citation type="submission" date="2017-02" db="EMBL/GenBank/DDBJ databases">
        <authorList>
            <person name="Tafer H."/>
            <person name="Lopandic K."/>
        </authorList>
    </citation>
    <scope>NUCLEOTIDE SEQUENCE [LARGE SCALE GENOMIC DNA]</scope>
    <source>
        <strain evidence="4">CBS 366.77</strain>
    </source>
</reference>
<evidence type="ECO:0000313" key="4">
    <source>
        <dbReference type="Proteomes" id="UP000266188"/>
    </source>
</evidence>
<dbReference type="InterPro" id="IPR013328">
    <property type="entry name" value="6PGD_dom2"/>
</dbReference>
<evidence type="ECO:0000256" key="1">
    <source>
        <dbReference type="SAM" id="MobiDB-lite"/>
    </source>
</evidence>
<dbReference type="InterPro" id="IPR036291">
    <property type="entry name" value="NAD(P)-bd_dom_sf"/>
</dbReference>
<dbReference type="InterPro" id="IPR008927">
    <property type="entry name" value="6-PGluconate_DH-like_C_sf"/>
</dbReference>
<feature type="domain" description="Phosphogluconate dehydrogenase NAD-binding putative C-terminal" evidence="2">
    <location>
        <begin position="223"/>
        <end position="293"/>
    </location>
</feature>
<dbReference type="Gene3D" id="3.40.50.720">
    <property type="entry name" value="NAD(P)-binding Rossmann-like Domain"/>
    <property type="match status" value="1"/>
</dbReference>
<comment type="caution">
    <text evidence="3">The sequence shown here is derived from an EMBL/GenBank/DDBJ whole genome shotgun (WGS) entry which is preliminary data.</text>
</comment>
<dbReference type="Gene3D" id="1.10.1040.10">
    <property type="entry name" value="N-(1-d-carboxylethyl)-l-norvaline Dehydrogenase, domain 2"/>
    <property type="match status" value="1"/>
</dbReference>
<dbReference type="SUPFAM" id="SSF51735">
    <property type="entry name" value="NAD(P)-binding Rossmann-fold domains"/>
    <property type="match status" value="1"/>
</dbReference>